<feature type="compositionally biased region" description="Polar residues" evidence="4">
    <location>
        <begin position="229"/>
        <end position="239"/>
    </location>
</feature>
<comment type="caution">
    <text evidence="6">The sequence shown here is derived from an EMBL/GenBank/DDBJ whole genome shotgun (WGS) entry which is preliminary data.</text>
</comment>
<gene>
    <name evidence="6" type="ORF">GPA21_09980</name>
</gene>
<feature type="region of interest" description="Disordered" evidence="4">
    <location>
        <begin position="212"/>
        <end position="262"/>
    </location>
</feature>
<dbReference type="Pfam" id="PF01420">
    <property type="entry name" value="Methylase_S"/>
    <property type="match status" value="2"/>
</dbReference>
<evidence type="ECO:0000256" key="4">
    <source>
        <dbReference type="SAM" id="MobiDB-lite"/>
    </source>
</evidence>
<dbReference type="InterPro" id="IPR044946">
    <property type="entry name" value="Restrct_endonuc_typeI_TRD_sf"/>
</dbReference>
<dbReference type="PANTHER" id="PTHR43140:SF1">
    <property type="entry name" value="TYPE I RESTRICTION ENZYME ECOKI SPECIFICITY SUBUNIT"/>
    <property type="match status" value="1"/>
</dbReference>
<dbReference type="CDD" id="cd17253">
    <property type="entry name" value="RMtype1_S_Eco933I-TRD2-CR2_like"/>
    <property type="match status" value="2"/>
</dbReference>
<name>A0A972FD99_9RHOO</name>
<reference evidence="6" key="1">
    <citation type="submission" date="2019-12" db="EMBL/GenBank/DDBJ databases">
        <title>Comparative genomics gives insights into the taxonomy of the Azoarcus-Aromatoleum group and reveals separate origins of nif in the plant-associated Azoarcus and non-plant-associated Aromatoleum sub-groups.</title>
        <authorList>
            <person name="Lafos M."/>
            <person name="Maluk M."/>
            <person name="Batista M."/>
            <person name="Junghare M."/>
            <person name="Carmona M."/>
            <person name="Faoro H."/>
            <person name="Cruz L.M."/>
            <person name="Battistoni F."/>
            <person name="De Souza E."/>
            <person name="Pedrosa F."/>
            <person name="Chen W.-M."/>
            <person name="Poole P.S."/>
            <person name="Dixon R.A."/>
            <person name="James E.K."/>
        </authorList>
    </citation>
    <scope>NUCLEOTIDE SEQUENCE</scope>
    <source>
        <strain evidence="6">NSC3</strain>
    </source>
</reference>
<dbReference type="Gene3D" id="3.90.220.20">
    <property type="entry name" value="DNA methylase specificity domains"/>
    <property type="match status" value="2"/>
</dbReference>
<evidence type="ECO:0000313" key="7">
    <source>
        <dbReference type="Proteomes" id="UP000599523"/>
    </source>
</evidence>
<dbReference type="EMBL" id="WTVM01000050">
    <property type="protein sequence ID" value="NMG03303.1"/>
    <property type="molecule type" value="Genomic_DNA"/>
</dbReference>
<dbReference type="InterPro" id="IPR000055">
    <property type="entry name" value="Restrct_endonuc_typeI_TRD"/>
</dbReference>
<evidence type="ECO:0000256" key="2">
    <source>
        <dbReference type="ARBA" id="ARBA00022747"/>
    </source>
</evidence>
<evidence type="ECO:0000256" key="3">
    <source>
        <dbReference type="ARBA" id="ARBA00023125"/>
    </source>
</evidence>
<comment type="similarity">
    <text evidence="1">Belongs to the type-I restriction system S methylase family.</text>
</comment>
<evidence type="ECO:0000259" key="5">
    <source>
        <dbReference type="Pfam" id="PF01420"/>
    </source>
</evidence>
<evidence type="ECO:0000256" key="1">
    <source>
        <dbReference type="ARBA" id="ARBA00010923"/>
    </source>
</evidence>
<dbReference type="InterPro" id="IPR051212">
    <property type="entry name" value="Type-I_RE_S_subunit"/>
</dbReference>
<feature type="domain" description="Type I restriction modification DNA specificity" evidence="5">
    <location>
        <begin position="88"/>
        <end position="171"/>
    </location>
</feature>
<feature type="domain" description="Type I restriction modification DNA specificity" evidence="5">
    <location>
        <begin position="313"/>
        <end position="420"/>
    </location>
</feature>
<organism evidence="6 7">
    <name type="scientific">Azoarcus taiwanensis</name>
    <dbReference type="NCBI Taxonomy" id="666964"/>
    <lineage>
        <taxon>Bacteria</taxon>
        <taxon>Pseudomonadati</taxon>
        <taxon>Pseudomonadota</taxon>
        <taxon>Betaproteobacteria</taxon>
        <taxon>Rhodocyclales</taxon>
        <taxon>Zoogloeaceae</taxon>
        <taxon>Azoarcus</taxon>
    </lineage>
</organism>
<dbReference type="PANTHER" id="PTHR43140">
    <property type="entry name" value="TYPE-1 RESTRICTION ENZYME ECOKI SPECIFICITY PROTEIN"/>
    <property type="match status" value="1"/>
</dbReference>
<sequence length="581" mass="63719">MSANKAELPPGWTMARVDRVGAVRLGRQRSPDKHTGEHPTKYLRAANIKPAGIDLTDVLTMDFTPSERVIFGLRLGDVLLTEASGSSSQVGRAALWRGELAECCYQNTIIRFRPHAVTPDYALTVFRYYVASGAFARLARGVGIQHLGASRFAGMAFPLPPLKEQTRIAKAVEGRLGEIRDAESHLRSALGHLEAQRKEILAAAAHGELVVSPRGSAESAEEVAKTRKNLTPRTTSPQDSLFDLSDGVQSEGGSPPLPSGWISVRVDEAGTARLGRQRSPQHHRGEHLRPYLRVANVLEDRIDTTEVYEMNFSPDEYKSYMLEYGDILLNEGQSLELVGRPAMFRDQVSGACFQNHLIRFRAGAAVDPEFALLVFLHYLHSGKFRSLARGSTNIANLGLERFRSMPFPVPPLEEQKTIVKEARQRMDAVSAQMTAVRSSMDRLPEMERELLAAAVAGELVEQDPNDESADELLARLGEPKEAVAASSMTKQEKASKGGAMKRKSAGSPPSVGRTPKLGEVLKKAGRPLALPELFALAGFDRDEPEQVELFYLALRSELNHTIRQIGGDTENAMLEEIGDAT</sequence>
<keyword evidence="2" id="KW-0680">Restriction system</keyword>
<accession>A0A972FD99</accession>
<dbReference type="GO" id="GO:0003677">
    <property type="term" value="F:DNA binding"/>
    <property type="evidence" value="ECO:0007669"/>
    <property type="project" value="UniProtKB-KW"/>
</dbReference>
<evidence type="ECO:0000313" key="6">
    <source>
        <dbReference type="EMBL" id="NMG03303.1"/>
    </source>
</evidence>
<dbReference type="GO" id="GO:0009307">
    <property type="term" value="P:DNA restriction-modification system"/>
    <property type="evidence" value="ECO:0007669"/>
    <property type="project" value="UniProtKB-KW"/>
</dbReference>
<dbReference type="Proteomes" id="UP000599523">
    <property type="component" value="Unassembled WGS sequence"/>
</dbReference>
<dbReference type="RefSeq" id="WP_168988056.1">
    <property type="nucleotide sequence ID" value="NZ_CAWPHM010000276.1"/>
</dbReference>
<keyword evidence="3" id="KW-0238">DNA-binding</keyword>
<dbReference type="SUPFAM" id="SSF116734">
    <property type="entry name" value="DNA methylase specificity domain"/>
    <property type="match status" value="2"/>
</dbReference>
<dbReference type="AlphaFoldDB" id="A0A972FD99"/>
<feature type="region of interest" description="Disordered" evidence="4">
    <location>
        <begin position="480"/>
        <end position="516"/>
    </location>
</feature>
<proteinExistence type="inferred from homology"/>
<protein>
    <recommendedName>
        <fullName evidence="5">Type I restriction modification DNA specificity domain-containing protein</fullName>
    </recommendedName>
</protein>
<keyword evidence="7" id="KW-1185">Reference proteome</keyword>